<keyword evidence="2" id="KW-0812">Transmembrane</keyword>
<reference evidence="3 4" key="1">
    <citation type="submission" date="2023-08" db="EMBL/GenBank/DDBJ databases">
        <authorList>
            <person name="Palmer J.M."/>
        </authorList>
    </citation>
    <scope>NUCLEOTIDE SEQUENCE [LARGE SCALE GENOMIC DNA]</scope>
    <source>
        <strain evidence="3 4">TWF481</strain>
    </source>
</reference>
<dbReference type="PANTHER" id="PTHR43083">
    <property type="entry name" value="MANNAN POLYMERASE II"/>
    <property type="match status" value="1"/>
</dbReference>
<dbReference type="Proteomes" id="UP001370758">
    <property type="component" value="Unassembled WGS sequence"/>
</dbReference>
<dbReference type="EMBL" id="JAVHJL010000001">
    <property type="protein sequence ID" value="KAK6511282.1"/>
    <property type="molecule type" value="Genomic_DNA"/>
</dbReference>
<comment type="similarity">
    <text evidence="1">Belongs to the ANP1/MMN9/VAN1 family.</text>
</comment>
<name>A0AAV9WLZ0_9PEZI</name>
<dbReference type="Pfam" id="PF03452">
    <property type="entry name" value="Anp1"/>
    <property type="match status" value="1"/>
</dbReference>
<accession>A0AAV9WLZ0</accession>
<proteinExistence type="inferred from homology"/>
<evidence type="ECO:0000313" key="3">
    <source>
        <dbReference type="EMBL" id="KAK6511282.1"/>
    </source>
</evidence>
<gene>
    <name evidence="3" type="ORF">TWF481_000203</name>
</gene>
<dbReference type="PANTHER" id="PTHR43083:SF6">
    <property type="entry name" value="MANNAN POLYMERASE COMPLEXES SUBUNIT MNN9"/>
    <property type="match status" value="1"/>
</dbReference>
<dbReference type="Gene3D" id="3.90.550.10">
    <property type="entry name" value="Spore Coat Polysaccharide Biosynthesis Protein SpsA, Chain A"/>
    <property type="match status" value="1"/>
</dbReference>
<evidence type="ECO:0000256" key="2">
    <source>
        <dbReference type="SAM" id="Phobius"/>
    </source>
</evidence>
<organism evidence="3 4">
    <name type="scientific">Arthrobotrys musiformis</name>
    <dbReference type="NCBI Taxonomy" id="47236"/>
    <lineage>
        <taxon>Eukaryota</taxon>
        <taxon>Fungi</taxon>
        <taxon>Dikarya</taxon>
        <taxon>Ascomycota</taxon>
        <taxon>Pezizomycotina</taxon>
        <taxon>Orbiliomycetes</taxon>
        <taxon>Orbiliales</taxon>
        <taxon>Orbiliaceae</taxon>
        <taxon>Arthrobotrys</taxon>
    </lineage>
</organism>
<keyword evidence="2" id="KW-0472">Membrane</keyword>
<keyword evidence="4" id="KW-1185">Reference proteome</keyword>
<dbReference type="InterPro" id="IPR029044">
    <property type="entry name" value="Nucleotide-diphossugar_trans"/>
</dbReference>
<keyword evidence="2" id="KW-1133">Transmembrane helix</keyword>
<comment type="caution">
    <text evidence="3">The sequence shown here is derived from an EMBL/GenBank/DDBJ whole genome shotgun (WGS) entry which is preliminary data.</text>
</comment>
<dbReference type="InterPro" id="IPR052086">
    <property type="entry name" value="Mannan_Polymerase_Subunit"/>
</dbReference>
<protein>
    <recommendedName>
        <fullName evidence="5">Glycosyltransferase family 62 protein</fullName>
    </recommendedName>
</protein>
<sequence length="466" mass="52981">MAIMAQSYSDDPTHSTFTLFPRRSSEVVSHKIFPNRRSFPLVALSTSIGFFIFVWIYFFALFYTPPPTEGRQRYYHGHHHHHHHHHAPRIQHVVHSPSFRRTIIENPLAIFPQPKDLTLLLTITNDTTSWGSLTIASDRVFTFEDFISRIQAQEVPAESLHLGLLTSDIQEYNHYVTVLSRLTPIKMIPWAKAEIIYLEKLPGMNEGMQVGEKESKSKVDLAAAQTERKRYMARLRNFLSSHMLTPEVEHVVWLDPDVYELPPGLFKRFQELGRISADDNIDDMVKAGIRETGHTIIQDENDGNTVREAEDLGWSGYETKTEDTLRIAPPIGLITLRCQSFDHPDYDRSAWSGFGRRPPNWELNNILRGTEYPGMESWAKAISQLIIGTDNNDIVKLDSVGATSLYIRANLLREGLVFPVHSVAGAEWGQDGRDGIGSEGLCYIAERLGWGCYALGGTWRTLHADE</sequence>
<evidence type="ECO:0000313" key="4">
    <source>
        <dbReference type="Proteomes" id="UP001370758"/>
    </source>
</evidence>
<feature type="transmembrane region" description="Helical" evidence="2">
    <location>
        <begin position="41"/>
        <end position="63"/>
    </location>
</feature>
<evidence type="ECO:0008006" key="5">
    <source>
        <dbReference type="Google" id="ProtNLM"/>
    </source>
</evidence>
<dbReference type="AlphaFoldDB" id="A0AAV9WLZ0"/>
<evidence type="ECO:0000256" key="1">
    <source>
        <dbReference type="ARBA" id="ARBA00037964"/>
    </source>
</evidence>